<evidence type="ECO:0000313" key="2">
    <source>
        <dbReference type="Proteomes" id="UP001549320"/>
    </source>
</evidence>
<comment type="caution">
    <text evidence="1">The sequence shown here is derived from an EMBL/GenBank/DDBJ whole genome shotgun (WGS) entry which is preliminary data.</text>
</comment>
<organism evidence="1 2">
    <name type="scientific">Ottowia thiooxydans</name>
    <dbReference type="NCBI Taxonomy" id="219182"/>
    <lineage>
        <taxon>Bacteria</taxon>
        <taxon>Pseudomonadati</taxon>
        <taxon>Pseudomonadota</taxon>
        <taxon>Betaproteobacteria</taxon>
        <taxon>Burkholderiales</taxon>
        <taxon>Comamonadaceae</taxon>
        <taxon>Ottowia</taxon>
    </lineage>
</organism>
<dbReference type="SUPFAM" id="SSF53756">
    <property type="entry name" value="UDP-Glycosyltransferase/glycogen phosphorylase"/>
    <property type="match status" value="1"/>
</dbReference>
<protein>
    <submittedName>
        <fullName evidence="1">Glycosyltransferase involved in cell wall biosynthesis</fullName>
    </submittedName>
</protein>
<dbReference type="EMBL" id="JBEPSH010000008">
    <property type="protein sequence ID" value="MET4578986.1"/>
    <property type="molecule type" value="Genomic_DNA"/>
</dbReference>
<accession>A0ABV2QD72</accession>
<name>A0ABV2QD72_9BURK</name>
<reference evidence="1 2" key="1">
    <citation type="submission" date="2024-06" db="EMBL/GenBank/DDBJ databases">
        <title>Sorghum-associated microbial communities from plants grown in Nebraska, USA.</title>
        <authorList>
            <person name="Schachtman D."/>
        </authorList>
    </citation>
    <scope>NUCLEOTIDE SEQUENCE [LARGE SCALE GENOMIC DNA]</scope>
    <source>
        <strain evidence="1 2">2709</strain>
    </source>
</reference>
<keyword evidence="2" id="KW-1185">Reference proteome</keyword>
<dbReference type="Pfam" id="PF13692">
    <property type="entry name" value="Glyco_trans_1_4"/>
    <property type="match status" value="1"/>
</dbReference>
<dbReference type="Proteomes" id="UP001549320">
    <property type="component" value="Unassembled WGS sequence"/>
</dbReference>
<evidence type="ECO:0000313" key="1">
    <source>
        <dbReference type="EMBL" id="MET4578986.1"/>
    </source>
</evidence>
<dbReference type="RefSeq" id="WP_354446685.1">
    <property type="nucleotide sequence ID" value="NZ_JBEPSH010000008.1"/>
</dbReference>
<dbReference type="Gene3D" id="3.40.50.2000">
    <property type="entry name" value="Glycogen Phosphorylase B"/>
    <property type="match status" value="1"/>
</dbReference>
<proteinExistence type="predicted"/>
<gene>
    <name evidence="1" type="ORF">ABIE13_004109</name>
</gene>
<sequence>MNNLIDQFFDDDYYLRQISESPSDPFAHFVATGDAQELDPSPYFNTNFYKNEYPDWNANGERTALENFIAHEQAGSYRKPHPLIDPNDYIETYPDLSTAKVQPSLHYVMYGDGEGRSPSRLFNSNFYARCYLPLGQKNAFKHYVTRGRAIHRLPVPFNRTREESRQAAWDATWTLKKPIVLAVHDAQEAGVPLLLLDIARDFSARGYSPCFVLTNGGPLQEAFEALGPVFLLAEGWHGEGLFCGIHRQIPVLVNTAAAAKVGELSARTGHHTVLLIHEMRGYLAQQNLVSALQAAQLHGVHLVASFQMMKTDLHAELGELPVVHPGVIQQKLRFSEFSEVHRQFKDKTLFIGAGHGDYRKGFDLFLEACRAIHGRLQSSTFVWLGNLDVWAQGLAEKAQSDGLPLLLPGFVKNSAAWYREAAAYLLTSREDAGPTTAIHAGGVGTGFVGYAAKIGLRGAADALGRFVPPDDQDRFVEEALRLVREDSSLRQRERRKFVRESGSFSAYCDTLVQLVNSTTR</sequence>